<reference evidence="1" key="2">
    <citation type="journal article" date="2007" name="Science">
        <title>Draft genome sequence of the sexually transmitted pathogen Trichomonas vaginalis.</title>
        <authorList>
            <person name="Carlton J.M."/>
            <person name="Hirt R.P."/>
            <person name="Silva J.C."/>
            <person name="Delcher A.L."/>
            <person name="Schatz M."/>
            <person name="Zhao Q."/>
            <person name="Wortman J.R."/>
            <person name="Bidwell S.L."/>
            <person name="Alsmark U.C.M."/>
            <person name="Besteiro S."/>
            <person name="Sicheritz-Ponten T."/>
            <person name="Noel C.J."/>
            <person name="Dacks J.B."/>
            <person name="Foster P.G."/>
            <person name="Simillion C."/>
            <person name="Van de Peer Y."/>
            <person name="Miranda-Saavedra D."/>
            <person name="Barton G.J."/>
            <person name="Westrop G.D."/>
            <person name="Mueller S."/>
            <person name="Dessi D."/>
            <person name="Fiori P.L."/>
            <person name="Ren Q."/>
            <person name="Paulsen I."/>
            <person name="Zhang H."/>
            <person name="Bastida-Corcuera F.D."/>
            <person name="Simoes-Barbosa A."/>
            <person name="Brown M.T."/>
            <person name="Hayes R.D."/>
            <person name="Mukherjee M."/>
            <person name="Okumura C.Y."/>
            <person name="Schneider R."/>
            <person name="Smith A.J."/>
            <person name="Vanacova S."/>
            <person name="Villalvazo M."/>
            <person name="Haas B.J."/>
            <person name="Pertea M."/>
            <person name="Feldblyum T.V."/>
            <person name="Utterback T.R."/>
            <person name="Shu C.L."/>
            <person name="Osoegawa K."/>
            <person name="de Jong P.J."/>
            <person name="Hrdy I."/>
            <person name="Horvathova L."/>
            <person name="Zubacova Z."/>
            <person name="Dolezal P."/>
            <person name="Malik S.B."/>
            <person name="Logsdon J.M. Jr."/>
            <person name="Henze K."/>
            <person name="Gupta A."/>
            <person name="Wang C.C."/>
            <person name="Dunne R.L."/>
            <person name="Upcroft J.A."/>
            <person name="Upcroft P."/>
            <person name="White O."/>
            <person name="Salzberg S.L."/>
            <person name="Tang P."/>
            <person name="Chiu C.-H."/>
            <person name="Lee Y.-S."/>
            <person name="Embley T.M."/>
            <person name="Coombs G.H."/>
            <person name="Mottram J.C."/>
            <person name="Tachezy J."/>
            <person name="Fraser-Liggett C.M."/>
            <person name="Johnson P.J."/>
        </authorList>
    </citation>
    <scope>NUCLEOTIDE SEQUENCE [LARGE SCALE GENOMIC DNA]</scope>
    <source>
        <strain evidence="1">G3</strain>
    </source>
</reference>
<sequence>MSEETKEHITTLINILTLHFPEERPEPFDEFTLMLSAINFPNFSFQSLSQFSQNPQRATTFREIFSGYNWYFPLMPLLLQLMTNSPDYESNLIEYCTYFTLCSYITWRLYVEYTNNFEQLPYILDALAYCSETSNSKLVIQAYIHSMQLYLGSTAPFDFSFIFPSMCELYTNHKKEFAQIQSLFAPILKVFLPQQDSPIPKDAAVFLEFISQVIQENPDLINVETASNIIERIFYHVSTLEPIALNTFSVLSSRAKKESVLPLLALFPTSLVDLIRNNYNSLAKFPTETTTLSFPTVNPNSSLSFHFVTKPTFKSQMKPSLIYTFDFEREIGKLLPQNLKNIIDDIAIAIISIPGAQESSMNCFISIMQDKNSPPTLEFLAASIYLASIINVDQEHTDKFIKGIMLSPLFNPKYSAFDGKDDFMGISQLRGELITVIAHRAFTGLVKLFDIAIEQPIIFSEIFFRIMSIFNMIPPEILKNKLLIRSITNASVVFSKLHAQVKGDTEREIIEATRCALFDFISQSLAIPLVYSEWYSNSGFINFFIASMFEDPVRPFVIENLRKYIASQNDDFSSPLISSFISTIEILLLHFPDEPHVNLALQLLGMTNNMISQKNELAQVFSDIINSILQALSSLAPDKDSSYMFFIESLKFVHYEHDVAPLSPQNNAALEQTTLRLRNTQYIDQIKSLLVQILTSDKDKNRISNINVYRALYMDCKVNGTISDWIQYTDIIASNSFQNIIALHNGEIDSFFLSIIQQANWDKEENPNIINLLKILGKIFKIVSSPNSVKSFINLLLPSKNNFLSIYYPIYLNLLSEIITTANNQPRRYLNFPSKSYLLEFNSIPFQVFESGCLINFTLFIEPFECDEYSMILILADETPIIDVSVRNRKLIVKSGQFTLINNAEIITGELNTFTLKIDSSEVKMTINGLESSRNTHSLDFSLYGSFSMCVGKVVSTKQYPLVYLTSFSTTDCQGKQIFAVNFDDESRAMIPQILQNVTGEVKLICNTVYEHTINFYDVLVKMFDIPCLLFLFKSVNMSNINGQKFDNLAVMVTKLFTSLLKSFDQIQQSFIENRVSGIFSYLLSLFDRKYLTYDLYKEFIEMTNNVTNTKLLSNLQKNVLLDLTIWSKSESQVLYQISENWLNNYTDDVIKSILLPVNSLLIILLEQSSIKSEMSEKTVKNITKLILTISKKNFDSQSFLLVIGQIITTNEPFKIKILLKILKEIIMEMENCQILQQIGHFISMLHMLMRYSDTEIFISLLDIIILLHKKEIVNQISMDQHSSILMREFDSNLITKQTADCLMDIKCPELTPMLEMILINLKSKINLDEYVQKIDFSSHVNFLAKDVLWVCIIFGYCGYDSKKYLSNALFTQRPVIFRVTCSIMQITALILNLKISDLLIPFVNFVLDEIEQNPSKYNQEIIGKVVTTIFDDLLFRTFDEHFKNLECHFSNSIFSSNLQKKEEKKKEENPITINTIFGDIKNISNQMISPVFSPRVVEGVWTDFPTAIRALYLHEKCFDINLLNYDVILTSFALRTDPTKVMSHIKFLMSNPSFFKGNPVSLNYLSMKAFELNVSINGLPPPDRYNCFTSLSEVATQIPLDNLPKQVVTKMQSLWETSCNVARKFLNMTNASSAEGALQSIDNFNSMTRNRRKHCEELWNHLYHEMTEQKGYWSQLKKNHN</sequence>
<dbReference type="SMR" id="A2DQI6"/>
<dbReference type="KEGG" id="tva:4775287"/>
<keyword evidence="2" id="KW-1185">Reference proteome</keyword>
<proteinExistence type="predicted"/>
<dbReference type="EMBL" id="DS113232">
    <property type="protein sequence ID" value="EAY17270.1"/>
    <property type="molecule type" value="Genomic_DNA"/>
</dbReference>
<dbReference type="RefSeq" id="XP_001329493.1">
    <property type="nucleotide sequence ID" value="XM_001329458.1"/>
</dbReference>
<evidence type="ECO:0000313" key="2">
    <source>
        <dbReference type="Proteomes" id="UP000001542"/>
    </source>
</evidence>
<dbReference type="Proteomes" id="UP000001542">
    <property type="component" value="Unassembled WGS sequence"/>
</dbReference>
<dbReference type="InParanoid" id="A2DQI6"/>
<evidence type="ECO:0008006" key="3">
    <source>
        <dbReference type="Google" id="ProtNLM"/>
    </source>
</evidence>
<reference evidence="1" key="1">
    <citation type="submission" date="2006-10" db="EMBL/GenBank/DDBJ databases">
        <authorList>
            <person name="Amadeo P."/>
            <person name="Zhao Q."/>
            <person name="Wortman J."/>
            <person name="Fraser-Liggett C."/>
            <person name="Carlton J."/>
        </authorList>
    </citation>
    <scope>NUCLEOTIDE SEQUENCE</scope>
    <source>
        <strain evidence="1">G3</strain>
    </source>
</reference>
<dbReference type="VEuPathDB" id="TrichDB:TVAGG3_0591070"/>
<gene>
    <name evidence="1" type="ORF">TVAG_266330</name>
</gene>
<evidence type="ECO:0000313" key="1">
    <source>
        <dbReference type="EMBL" id="EAY17270.1"/>
    </source>
</evidence>
<accession>A2DQI6</accession>
<dbReference type="VEuPathDB" id="TrichDB:TVAG_266330"/>
<name>A2DQI6_TRIV3</name>
<organism evidence="1 2">
    <name type="scientific">Trichomonas vaginalis (strain ATCC PRA-98 / G3)</name>
    <dbReference type="NCBI Taxonomy" id="412133"/>
    <lineage>
        <taxon>Eukaryota</taxon>
        <taxon>Metamonada</taxon>
        <taxon>Parabasalia</taxon>
        <taxon>Trichomonadida</taxon>
        <taxon>Trichomonadidae</taxon>
        <taxon>Trichomonas</taxon>
    </lineage>
</organism>
<protein>
    <recommendedName>
        <fullName evidence="3">Beige/BEACH domain containing protein</fullName>
    </recommendedName>
</protein>